<dbReference type="InterPro" id="IPR050547">
    <property type="entry name" value="DEAD_box_RNA_helicases"/>
</dbReference>
<accession>A0A7M3ME15</accession>
<dbReference type="InterPro" id="IPR006474">
    <property type="entry name" value="Helicase_Cas3_CRISPR-ass_core"/>
</dbReference>
<dbReference type="GO" id="GO:0046872">
    <property type="term" value="F:metal ion binding"/>
    <property type="evidence" value="ECO:0007669"/>
    <property type="project" value="UniProtKB-KW"/>
</dbReference>
<keyword evidence="12" id="KW-1185">Reference proteome</keyword>
<gene>
    <name evidence="11" type="ORF">DPQ33_11120</name>
</gene>
<dbReference type="GO" id="GO:0004519">
    <property type="term" value="F:endonuclease activity"/>
    <property type="evidence" value="ECO:0007669"/>
    <property type="project" value="UniProtKB-KW"/>
</dbReference>
<evidence type="ECO:0000256" key="5">
    <source>
        <dbReference type="ARBA" id="ARBA00022741"/>
    </source>
</evidence>
<evidence type="ECO:0000256" key="3">
    <source>
        <dbReference type="ARBA" id="ARBA00022722"/>
    </source>
</evidence>
<name>A0A7M3ME15_9BACT</name>
<dbReference type="GO" id="GO:0016787">
    <property type="term" value="F:hydrolase activity"/>
    <property type="evidence" value="ECO:0007669"/>
    <property type="project" value="UniProtKB-KW"/>
</dbReference>
<organism evidence="11 12">
    <name type="scientific">Oceanidesulfovibrio indonesiensis</name>
    <dbReference type="NCBI Taxonomy" id="54767"/>
    <lineage>
        <taxon>Bacteria</taxon>
        <taxon>Pseudomonadati</taxon>
        <taxon>Thermodesulfobacteriota</taxon>
        <taxon>Desulfovibrionia</taxon>
        <taxon>Desulfovibrionales</taxon>
        <taxon>Desulfovibrionaceae</taxon>
        <taxon>Oceanidesulfovibrio</taxon>
    </lineage>
</organism>
<dbReference type="PROSITE" id="PS51643">
    <property type="entry name" value="HD_CAS3"/>
    <property type="match status" value="1"/>
</dbReference>
<dbReference type="EMBL" id="QMIE01000009">
    <property type="protein sequence ID" value="TVM16946.1"/>
    <property type="molecule type" value="Genomic_DNA"/>
</dbReference>
<evidence type="ECO:0000256" key="6">
    <source>
        <dbReference type="ARBA" id="ARBA00022801"/>
    </source>
</evidence>
<evidence type="ECO:0000256" key="9">
    <source>
        <dbReference type="ARBA" id="ARBA00023118"/>
    </source>
</evidence>
<evidence type="ECO:0000256" key="7">
    <source>
        <dbReference type="ARBA" id="ARBA00022806"/>
    </source>
</evidence>
<dbReference type="GO" id="GO:0003723">
    <property type="term" value="F:RNA binding"/>
    <property type="evidence" value="ECO:0007669"/>
    <property type="project" value="TreeGrafter"/>
</dbReference>
<dbReference type="Pfam" id="PF18019">
    <property type="entry name" value="Cas3_HD"/>
    <property type="match status" value="1"/>
</dbReference>
<evidence type="ECO:0000256" key="2">
    <source>
        <dbReference type="ARBA" id="ARBA00009046"/>
    </source>
</evidence>
<dbReference type="InterPro" id="IPR038257">
    <property type="entry name" value="CRISPR-assoc_Cas3_HD_sf"/>
</dbReference>
<dbReference type="PANTHER" id="PTHR47963">
    <property type="entry name" value="DEAD-BOX ATP-DEPENDENT RNA HELICASE 47, MITOCHONDRIAL"/>
    <property type="match status" value="1"/>
</dbReference>
<evidence type="ECO:0000256" key="8">
    <source>
        <dbReference type="ARBA" id="ARBA00022840"/>
    </source>
</evidence>
<dbReference type="GO" id="GO:0005524">
    <property type="term" value="F:ATP binding"/>
    <property type="evidence" value="ECO:0007669"/>
    <property type="project" value="UniProtKB-KW"/>
</dbReference>
<dbReference type="GO" id="GO:0003724">
    <property type="term" value="F:RNA helicase activity"/>
    <property type="evidence" value="ECO:0007669"/>
    <property type="project" value="TreeGrafter"/>
</dbReference>
<dbReference type="OrthoDB" id="9810236at2"/>
<dbReference type="Pfam" id="PF22590">
    <property type="entry name" value="Cas3-like_C_2"/>
    <property type="match status" value="1"/>
</dbReference>
<evidence type="ECO:0000259" key="10">
    <source>
        <dbReference type="PROSITE" id="PS51643"/>
    </source>
</evidence>
<dbReference type="PANTHER" id="PTHR47963:SF9">
    <property type="entry name" value="CRISPR-ASSOCIATED ENDONUCLEASE_HELICASE CAS3"/>
    <property type="match status" value="1"/>
</dbReference>
<keyword evidence="4" id="KW-0479">Metal-binding</keyword>
<keyword evidence="7" id="KW-0347">Helicase</keyword>
<keyword evidence="5" id="KW-0547">Nucleotide-binding</keyword>
<evidence type="ECO:0000313" key="11">
    <source>
        <dbReference type="EMBL" id="TVM16946.1"/>
    </source>
</evidence>
<dbReference type="RefSeq" id="WP_144303292.1">
    <property type="nucleotide sequence ID" value="NZ_QMIE01000009.1"/>
</dbReference>
<evidence type="ECO:0000256" key="4">
    <source>
        <dbReference type="ARBA" id="ARBA00022723"/>
    </source>
</evidence>
<evidence type="ECO:0000313" key="12">
    <source>
        <dbReference type="Proteomes" id="UP000448292"/>
    </source>
</evidence>
<feature type="domain" description="HD Cas3-type" evidence="10">
    <location>
        <begin position="13"/>
        <end position="208"/>
    </location>
</feature>
<protein>
    <submittedName>
        <fullName evidence="11">CRISPR-associated helicase/endonuclease Cas3</fullName>
    </submittedName>
</protein>
<sequence length="889" mass="97647">MKTIRYWGKAQPDSTSHHLLQFHCLDVAAVLTELLHVDEILRKRVEGLARCPFGEILPILQFFAAIHDIGKFSAGFQWKRADIAEKFGHPPYLRANKPPHHTEAGWWFYQNRIMSRKTDLPQLAAWRAQRRVLTPLAMASIGHHGAPVDGQEVNTRDFSYSHEAALGHAAAMAELYLPAEPPDTLDDEDQFKPLSWLFAGIMVVADWIGSSEEYFPYRAQPMDAREYFAKAQEQARDAVRNCGLLHPAAALGREFTSLLPQLKGHSPRPLQQYAMTKAVVDGGPQLHIFEDLTGCGKTEAALLCAHAIMKQGGCSGLYVGLPTMATANAMYHRLADTYRALFDDSGTTPSLMLAHGQRNIEDAFLRTIALEGDAAPRMGELKDVTCSQWLADNRKKALLAPCGAGTLDQALLAVLPAKHQSLRLAGLSRTVLVADEVHSYDFYTGELLATLLTFIAAMGSSAILLTATLPQSLRLKLVQAFQRGLGSGLSQSMDKDDFPLATRVDGSGAVTESPIPVEDGSGKTTAVELVHDEHAMFEALVEASRAGACACWVRNTVDQAIDTARRLVDEHGLSPDKVILCHARFAMCDRLEREKEILRRFGKKSRPEDRAGYVLVGSQVLEQSLDYDVDLMLSDLAPMADLIQRAGRCHRHRRERPEGYGESRLLVLSPEPIDTPAADWYGAVLGKARFVYRRQALLWRTARLLRDVRRIVLPQEARKLMEGAYGEEIAAPDILVRADADAEGEALADKSLATQNGLDLTQGYASGAGSGWADETLAFTRLGDERVQLRLCRIQDDGSIELWAGGAGAKACALSEVSVSTKRVDKPDSETVSSALDGFAETMPDKGRWVRLVALRQTGDGEWAGQVPRDGKLVSVRYSRAKGLSIDGE</sequence>
<keyword evidence="6" id="KW-0378">Hydrolase</keyword>
<dbReference type="NCBIfam" id="TIGR01587">
    <property type="entry name" value="cas3_core"/>
    <property type="match status" value="1"/>
</dbReference>
<dbReference type="InterPro" id="IPR054712">
    <property type="entry name" value="Cas3-like_dom"/>
</dbReference>
<dbReference type="CDD" id="cd09641">
    <property type="entry name" value="Cas3''_I"/>
    <property type="match status" value="1"/>
</dbReference>
<dbReference type="InterPro" id="IPR006483">
    <property type="entry name" value="CRISPR-assoc_Cas3_HD"/>
</dbReference>
<comment type="similarity">
    <text evidence="2">In the central section; belongs to the CRISPR-associated helicase Cas3 family.</text>
</comment>
<dbReference type="AlphaFoldDB" id="A0A7M3ME15"/>
<keyword evidence="8" id="KW-0067">ATP-binding</keyword>
<dbReference type="InterPro" id="IPR027417">
    <property type="entry name" value="P-loop_NTPase"/>
</dbReference>
<proteinExistence type="inferred from homology"/>
<dbReference type="NCBIfam" id="TIGR01596">
    <property type="entry name" value="cas3_HD"/>
    <property type="match status" value="1"/>
</dbReference>
<dbReference type="Gene3D" id="3.40.50.300">
    <property type="entry name" value="P-loop containing nucleotide triphosphate hydrolases"/>
    <property type="match status" value="2"/>
</dbReference>
<evidence type="ECO:0000256" key="1">
    <source>
        <dbReference type="ARBA" id="ARBA00006847"/>
    </source>
</evidence>
<dbReference type="GO" id="GO:0051607">
    <property type="term" value="P:defense response to virus"/>
    <property type="evidence" value="ECO:0007669"/>
    <property type="project" value="UniProtKB-KW"/>
</dbReference>
<keyword evidence="3" id="KW-0540">Nuclease</keyword>
<comment type="caution">
    <text evidence="11">The sequence shown here is derived from an EMBL/GenBank/DDBJ whole genome shotgun (WGS) entry which is preliminary data.</text>
</comment>
<dbReference type="Proteomes" id="UP000448292">
    <property type="component" value="Unassembled WGS sequence"/>
</dbReference>
<keyword evidence="9" id="KW-0051">Antiviral defense</keyword>
<reference evidence="11 12" key="1">
    <citation type="submission" date="2018-06" db="EMBL/GenBank/DDBJ databases">
        <title>Complete genome of Desulfovibrio indonesiensis P37SLT.</title>
        <authorList>
            <person name="Crispim J.S."/>
            <person name="Vidigal P.M.P."/>
            <person name="Silva L.C.F."/>
            <person name="Laguardia C.N."/>
            <person name="Araujo L.C."/>
            <person name="Dias R.S."/>
            <person name="Sousa M.P."/>
            <person name="Paula S.O."/>
            <person name="Silva C."/>
        </authorList>
    </citation>
    <scope>NUCLEOTIDE SEQUENCE [LARGE SCALE GENOMIC DNA]</scope>
    <source>
        <strain evidence="11 12">P37SLT</strain>
    </source>
</reference>
<dbReference type="Gene3D" id="1.10.3210.30">
    <property type="match status" value="1"/>
</dbReference>
<keyword evidence="11" id="KW-0255">Endonuclease</keyword>
<dbReference type="SUPFAM" id="SSF52540">
    <property type="entry name" value="P-loop containing nucleoside triphosphate hydrolases"/>
    <property type="match status" value="1"/>
</dbReference>
<comment type="similarity">
    <text evidence="1">In the N-terminal section; belongs to the CRISPR-associated nuclease Cas3-HD family.</text>
</comment>